<evidence type="ECO:0000256" key="1">
    <source>
        <dbReference type="SAM" id="MobiDB-lite"/>
    </source>
</evidence>
<comment type="caution">
    <text evidence="3">The sequence shown here is derived from an EMBL/GenBank/DDBJ whole genome shotgun (WGS) entry which is preliminary data.</text>
</comment>
<gene>
    <name evidence="3" type="ORF">CSUI_010958</name>
</gene>
<organism evidence="3 4">
    <name type="scientific">Cystoisospora suis</name>
    <dbReference type="NCBI Taxonomy" id="483139"/>
    <lineage>
        <taxon>Eukaryota</taxon>
        <taxon>Sar</taxon>
        <taxon>Alveolata</taxon>
        <taxon>Apicomplexa</taxon>
        <taxon>Conoidasida</taxon>
        <taxon>Coccidia</taxon>
        <taxon>Eucoccidiorida</taxon>
        <taxon>Eimeriorina</taxon>
        <taxon>Sarcocystidae</taxon>
        <taxon>Cystoisospora</taxon>
    </lineage>
</organism>
<keyword evidence="4" id="KW-1185">Reference proteome</keyword>
<keyword evidence="2" id="KW-0732">Signal</keyword>
<dbReference type="Proteomes" id="UP000221165">
    <property type="component" value="Unassembled WGS sequence"/>
</dbReference>
<dbReference type="GeneID" id="94434270"/>
<protein>
    <submittedName>
        <fullName evidence="3">Abc1 family protein</fullName>
    </submittedName>
</protein>
<feature type="region of interest" description="Disordered" evidence="1">
    <location>
        <begin position="56"/>
        <end position="111"/>
    </location>
</feature>
<dbReference type="EMBL" id="MIGC01009021">
    <property type="protein sequence ID" value="PHJ15232.1"/>
    <property type="molecule type" value="Genomic_DNA"/>
</dbReference>
<dbReference type="RefSeq" id="XP_067916966.1">
    <property type="nucleotide sequence ID" value="XM_068071059.1"/>
</dbReference>
<evidence type="ECO:0000256" key="2">
    <source>
        <dbReference type="SAM" id="SignalP"/>
    </source>
</evidence>
<proteinExistence type="predicted"/>
<accession>A0A2C6KFA6</accession>
<dbReference type="OrthoDB" id="427480at2759"/>
<feature type="signal peptide" evidence="2">
    <location>
        <begin position="1"/>
        <end position="20"/>
    </location>
</feature>
<evidence type="ECO:0000313" key="4">
    <source>
        <dbReference type="Proteomes" id="UP000221165"/>
    </source>
</evidence>
<feature type="compositionally biased region" description="Low complexity" evidence="1">
    <location>
        <begin position="56"/>
        <end position="95"/>
    </location>
</feature>
<feature type="chain" id="PRO_5012699768" evidence="2">
    <location>
        <begin position="21"/>
        <end position="111"/>
    </location>
</feature>
<dbReference type="VEuPathDB" id="ToxoDB:CSUI_010958"/>
<name>A0A2C6KFA6_9APIC</name>
<sequence length="111" mass="11398">MSFVLFRVFCFPRVFQIFLAMSILDGVGKQLDPHADVMKTALPYALTAVKNLFYSSSTSSSSSSTSSSSFSSSSHPAATSTSTISPTPTSSVAAAAGGGGGKKLTTEGSEE</sequence>
<dbReference type="AlphaFoldDB" id="A0A2C6KFA6"/>
<reference evidence="3 4" key="1">
    <citation type="journal article" date="2017" name="Int. J. Parasitol.">
        <title>The genome of the protozoan parasite Cystoisospora suis and a reverse vaccinology approach to identify vaccine candidates.</title>
        <authorList>
            <person name="Palmieri N."/>
            <person name="Shrestha A."/>
            <person name="Ruttkowski B."/>
            <person name="Beck T."/>
            <person name="Vogl C."/>
            <person name="Tomley F."/>
            <person name="Blake D.P."/>
            <person name="Joachim A."/>
        </authorList>
    </citation>
    <scope>NUCLEOTIDE SEQUENCE [LARGE SCALE GENOMIC DNA]</scope>
    <source>
        <strain evidence="3 4">Wien I</strain>
    </source>
</reference>
<evidence type="ECO:0000313" key="3">
    <source>
        <dbReference type="EMBL" id="PHJ15232.1"/>
    </source>
</evidence>